<evidence type="ECO:0000313" key="2">
    <source>
        <dbReference type="EMBL" id="KIO14208.1"/>
    </source>
</evidence>
<dbReference type="EMBL" id="KN831945">
    <property type="protein sequence ID" value="KIO14208.1"/>
    <property type="molecule type" value="Genomic_DNA"/>
</dbReference>
<dbReference type="STRING" id="870435.A0A0C3JYI8"/>
<accession>A0A0C3JYI8</accession>
<sequence length="247" mass="27879">MPPRKGPISRRKVVRSPNNSASEGHDDEPGPVNSREGSQDELWDEEEPISGTAEPPAKRSKTSYTRFNEPKFFKGQRYSGMAIGGTHHWTYDSGQWVETKEEPDLWKIKYEAKKHRNRTAPKGSGAPVGTEYHWIIVAHQYVVKEDANTYSTRMEGHKYKLAHKSVGTNAWSVNTVKGQRDREIQLLEDSIERVKGLPPVISSQKVPSKKMKDPGQKTLDQIFFGGASKKEQQQEDISKDSDKSGES</sequence>
<feature type="compositionally biased region" description="Basic and acidic residues" evidence="1">
    <location>
        <begin position="228"/>
        <end position="247"/>
    </location>
</feature>
<reference evidence="3" key="2">
    <citation type="submission" date="2015-01" db="EMBL/GenBank/DDBJ databases">
        <title>Evolutionary Origins and Diversification of the Mycorrhizal Mutualists.</title>
        <authorList>
            <consortium name="DOE Joint Genome Institute"/>
            <consortium name="Mycorrhizal Genomics Consortium"/>
            <person name="Kohler A."/>
            <person name="Kuo A."/>
            <person name="Nagy L.G."/>
            <person name="Floudas D."/>
            <person name="Copeland A."/>
            <person name="Barry K.W."/>
            <person name="Cichocki N."/>
            <person name="Veneault-Fourrey C."/>
            <person name="LaButti K."/>
            <person name="Lindquist E.A."/>
            <person name="Lipzen A."/>
            <person name="Lundell T."/>
            <person name="Morin E."/>
            <person name="Murat C."/>
            <person name="Riley R."/>
            <person name="Ohm R."/>
            <person name="Sun H."/>
            <person name="Tunlid A."/>
            <person name="Henrissat B."/>
            <person name="Grigoriev I.V."/>
            <person name="Hibbett D.S."/>
            <person name="Martin F."/>
        </authorList>
    </citation>
    <scope>NUCLEOTIDE SEQUENCE [LARGE SCALE GENOMIC DNA]</scope>
    <source>
        <strain evidence="3">Marx 270</strain>
    </source>
</reference>
<evidence type="ECO:0000256" key="1">
    <source>
        <dbReference type="SAM" id="MobiDB-lite"/>
    </source>
</evidence>
<reference evidence="2 3" key="1">
    <citation type="submission" date="2014-04" db="EMBL/GenBank/DDBJ databases">
        <authorList>
            <consortium name="DOE Joint Genome Institute"/>
            <person name="Kuo A."/>
            <person name="Kohler A."/>
            <person name="Costa M.D."/>
            <person name="Nagy L.G."/>
            <person name="Floudas D."/>
            <person name="Copeland A."/>
            <person name="Barry K.W."/>
            <person name="Cichocki N."/>
            <person name="Veneault-Fourrey C."/>
            <person name="LaButti K."/>
            <person name="Lindquist E.A."/>
            <person name="Lipzen A."/>
            <person name="Lundell T."/>
            <person name="Morin E."/>
            <person name="Murat C."/>
            <person name="Sun H."/>
            <person name="Tunlid A."/>
            <person name="Henrissat B."/>
            <person name="Grigoriev I.V."/>
            <person name="Hibbett D.S."/>
            <person name="Martin F."/>
            <person name="Nordberg H.P."/>
            <person name="Cantor M.N."/>
            <person name="Hua S.X."/>
        </authorList>
    </citation>
    <scope>NUCLEOTIDE SEQUENCE [LARGE SCALE GENOMIC DNA]</scope>
    <source>
        <strain evidence="2 3">Marx 270</strain>
    </source>
</reference>
<feature type="compositionally biased region" description="Acidic residues" evidence="1">
    <location>
        <begin position="39"/>
        <end position="48"/>
    </location>
</feature>
<organism evidence="2 3">
    <name type="scientific">Pisolithus tinctorius Marx 270</name>
    <dbReference type="NCBI Taxonomy" id="870435"/>
    <lineage>
        <taxon>Eukaryota</taxon>
        <taxon>Fungi</taxon>
        <taxon>Dikarya</taxon>
        <taxon>Basidiomycota</taxon>
        <taxon>Agaricomycotina</taxon>
        <taxon>Agaricomycetes</taxon>
        <taxon>Agaricomycetidae</taxon>
        <taxon>Boletales</taxon>
        <taxon>Sclerodermatineae</taxon>
        <taxon>Pisolithaceae</taxon>
        <taxon>Pisolithus</taxon>
    </lineage>
</organism>
<evidence type="ECO:0000313" key="3">
    <source>
        <dbReference type="Proteomes" id="UP000054217"/>
    </source>
</evidence>
<dbReference type="HOGENOM" id="CLU_074647_2_0_1"/>
<dbReference type="InParanoid" id="A0A0C3JYI8"/>
<protein>
    <submittedName>
        <fullName evidence="2">Uncharacterized protein</fullName>
    </submittedName>
</protein>
<name>A0A0C3JYI8_PISTI</name>
<proteinExistence type="predicted"/>
<dbReference type="AlphaFoldDB" id="A0A0C3JYI8"/>
<feature type="region of interest" description="Disordered" evidence="1">
    <location>
        <begin position="198"/>
        <end position="247"/>
    </location>
</feature>
<gene>
    <name evidence="2" type="ORF">M404DRAFT_992471</name>
</gene>
<dbReference type="Proteomes" id="UP000054217">
    <property type="component" value="Unassembled WGS sequence"/>
</dbReference>
<feature type="region of interest" description="Disordered" evidence="1">
    <location>
        <begin position="1"/>
        <end position="65"/>
    </location>
</feature>
<keyword evidence="3" id="KW-1185">Reference proteome</keyword>
<dbReference type="OrthoDB" id="4225980at2759"/>